<evidence type="ECO:0000256" key="1">
    <source>
        <dbReference type="ARBA" id="ARBA00022679"/>
    </source>
</evidence>
<name>A0ABV6B7S8_9DEIO</name>
<evidence type="ECO:0000256" key="7">
    <source>
        <dbReference type="ARBA" id="ARBA00023080"/>
    </source>
</evidence>
<comment type="catalytic activity">
    <reaction evidence="10">
        <text>GTP + ATP = 3',3'-cGAMP + 2 diphosphate</text>
        <dbReference type="Rhea" id="RHEA:35647"/>
        <dbReference type="ChEBI" id="CHEBI:30616"/>
        <dbReference type="ChEBI" id="CHEBI:33019"/>
        <dbReference type="ChEBI" id="CHEBI:37565"/>
        <dbReference type="ChEBI" id="CHEBI:71501"/>
    </reaction>
    <physiologicalReaction direction="left-to-right" evidence="10">
        <dbReference type="Rhea" id="RHEA:35648"/>
    </physiologicalReaction>
</comment>
<keyword evidence="6" id="KW-0460">Magnesium</keyword>
<evidence type="ECO:0000256" key="9">
    <source>
        <dbReference type="ARBA" id="ARBA00044145"/>
    </source>
</evidence>
<feature type="region of interest" description="Disordered" evidence="11">
    <location>
        <begin position="317"/>
        <end position="353"/>
    </location>
</feature>
<dbReference type="InterPro" id="IPR048445">
    <property type="entry name" value="DncV-like_NTFase"/>
</dbReference>
<keyword evidence="4" id="KW-0547">Nucleotide-binding</keyword>
<evidence type="ECO:0000259" key="12">
    <source>
        <dbReference type="Pfam" id="PF21654"/>
    </source>
</evidence>
<dbReference type="Pfam" id="PF21654">
    <property type="entry name" value="DncV-like_NTFase"/>
    <property type="match status" value="1"/>
</dbReference>
<sequence length="353" mass="40049">MADVQKQYGAFVEKIKLSEEEDTLRDKRRTVTNALRAGLKRDFEARGLTPPEFKAFNQGSYSLKTGIKPAGNSNDYDIDVGIVFAERSEDHKDDPVKLKRWVRDALDGHTDSVKIKTPCVTVTYKAGYHVDLAVYAHPEMRIDVELPLSWGKEHATTQEWQINYPSELARQIKGAFPDKTERRQFRRVLRALKRWRDLKYKSATSHAAPVGVGLTIAGLTLFRPQVDLFNGTEDDRTATEIFVRNLLSGFRDGCWSTKDQAVGRRLKIEVPFAPRKDVFERINNTNMKKLEDFLKALRDDLQEANAAETNKKACQLMRKQFGDDFPEGDDEPAPSTEGSKSRSKVIVDSHTSG</sequence>
<keyword evidence="5" id="KW-0067">ATP-binding</keyword>
<organism evidence="13 14">
    <name type="scientific">Deinococcus oregonensis</name>
    <dbReference type="NCBI Taxonomy" id="1805970"/>
    <lineage>
        <taxon>Bacteria</taxon>
        <taxon>Thermotogati</taxon>
        <taxon>Deinococcota</taxon>
        <taxon>Deinococci</taxon>
        <taxon>Deinococcales</taxon>
        <taxon>Deinococcaceae</taxon>
        <taxon>Deinococcus</taxon>
    </lineage>
</organism>
<evidence type="ECO:0000256" key="5">
    <source>
        <dbReference type="ARBA" id="ARBA00022840"/>
    </source>
</evidence>
<evidence type="ECO:0000313" key="14">
    <source>
        <dbReference type="Proteomes" id="UP001589733"/>
    </source>
</evidence>
<dbReference type="EMBL" id="JBHLYR010000077">
    <property type="protein sequence ID" value="MFB9995015.1"/>
    <property type="molecule type" value="Genomic_DNA"/>
</dbReference>
<evidence type="ECO:0000256" key="6">
    <source>
        <dbReference type="ARBA" id="ARBA00022842"/>
    </source>
</evidence>
<dbReference type="CDD" id="cd05400">
    <property type="entry name" value="NT_2-5OAS_ClassI-CCAase"/>
    <property type="match status" value="1"/>
</dbReference>
<evidence type="ECO:0000256" key="11">
    <source>
        <dbReference type="SAM" id="MobiDB-lite"/>
    </source>
</evidence>
<proteinExistence type="predicted"/>
<gene>
    <name evidence="13" type="ORF">ACFFLM_23995</name>
</gene>
<keyword evidence="3" id="KW-0479">Metal-binding</keyword>
<comment type="caution">
    <text evidence="13">The sequence shown here is derived from an EMBL/GenBank/DDBJ whole genome shotgun (WGS) entry which is preliminary data.</text>
</comment>
<evidence type="ECO:0000256" key="10">
    <source>
        <dbReference type="ARBA" id="ARBA00048304"/>
    </source>
</evidence>
<keyword evidence="1" id="KW-0808">Transferase</keyword>
<dbReference type="InterPro" id="IPR006116">
    <property type="entry name" value="NT_2-5OAS_ClassI-CCAase"/>
</dbReference>
<protein>
    <recommendedName>
        <fullName evidence="9">Cyclic GMP-AMP synthase</fullName>
    </recommendedName>
</protein>
<dbReference type="Proteomes" id="UP001589733">
    <property type="component" value="Unassembled WGS sequence"/>
</dbReference>
<reference evidence="13 14" key="1">
    <citation type="submission" date="2024-09" db="EMBL/GenBank/DDBJ databases">
        <authorList>
            <person name="Sun Q."/>
            <person name="Mori K."/>
        </authorList>
    </citation>
    <scope>NUCLEOTIDE SEQUENCE [LARGE SCALE GENOMIC DNA]</scope>
    <source>
        <strain evidence="13 14">JCM 13503</strain>
    </source>
</reference>
<keyword evidence="14" id="KW-1185">Reference proteome</keyword>
<evidence type="ECO:0000256" key="8">
    <source>
        <dbReference type="ARBA" id="ARBA00023118"/>
    </source>
</evidence>
<evidence type="ECO:0000256" key="2">
    <source>
        <dbReference type="ARBA" id="ARBA00022695"/>
    </source>
</evidence>
<dbReference type="RefSeq" id="WP_380016536.1">
    <property type="nucleotide sequence ID" value="NZ_JBHLYR010000077.1"/>
</dbReference>
<keyword evidence="7" id="KW-0546">Nucleotide metabolism</keyword>
<keyword evidence="8" id="KW-0051">Antiviral defense</keyword>
<accession>A0ABV6B7S8</accession>
<evidence type="ECO:0000256" key="3">
    <source>
        <dbReference type="ARBA" id="ARBA00022723"/>
    </source>
</evidence>
<evidence type="ECO:0000256" key="4">
    <source>
        <dbReference type="ARBA" id="ARBA00022741"/>
    </source>
</evidence>
<feature type="domain" description="Cyclic GMP-AMP synthase DncV-like nucleotidyltransferase" evidence="12">
    <location>
        <begin position="55"/>
        <end position="135"/>
    </location>
</feature>
<keyword evidence="2" id="KW-0548">Nucleotidyltransferase</keyword>
<evidence type="ECO:0000313" key="13">
    <source>
        <dbReference type="EMBL" id="MFB9995015.1"/>
    </source>
</evidence>